<dbReference type="InterPro" id="IPR032466">
    <property type="entry name" value="Metal_Hydrolase"/>
</dbReference>
<dbReference type="Gene3D" id="2.30.40.10">
    <property type="entry name" value="Urease, subunit C, domain 1"/>
    <property type="match status" value="1"/>
</dbReference>
<evidence type="ECO:0000313" key="2">
    <source>
        <dbReference type="EMBL" id="KQB36314.1"/>
    </source>
</evidence>
<dbReference type="PANTHER" id="PTHR22642">
    <property type="entry name" value="IMIDAZOLONEPROPIONASE"/>
    <property type="match status" value="1"/>
</dbReference>
<dbReference type="InterPro" id="IPR011059">
    <property type="entry name" value="Metal-dep_hydrolase_composite"/>
</dbReference>
<protein>
    <recommendedName>
        <fullName evidence="1">Amidohydrolase 3 domain-containing protein</fullName>
    </recommendedName>
</protein>
<sequence>MKYKILLDNFFDGYEFKKGLFSMEINEGKIESVNEINKINTYESTSPEILDLRGKIITPGIIDSHNHFTMTALKMKYQIDLGKARSISDIINTIKKNSNKMHKGWILGYNLNEFQLKEKRMPDINDLDKLNLKIPVFITHFSEHYAICNSEAIHIGNIDKMSNPSGGIIGRDASGNINGILYEPSAMDLIKSKIPEYSIYEYEEAISYASEQYLKSGITAVKDIGGTGKDIDEELRIEALNEVDKNGELKIKVGISIPVFSFNDAYDKLKLSDKINNSDNLKFTGFKMFLDGSGLSRNAWMNEVWNKNYIEVDKNNYGHPLWDIDEFKKTLRYLSQADNTISIHAIGDRAIKETINSIIDIKKTSNTKANYAIVHCTSPSQEDLLNMKLNNISVETQGAFIYFFGNEYIANFGKSREHRLFPFREMFDMGINMCNGSDSPVTLYKPIYGIISSISREMKTSNNKYKKLNPDQSLTLEETLKSFTINCASVMGWYTIGALKVGSKADIVVWNNIPMSFETYSDDFSLINIMI</sequence>
<reference evidence="2 3" key="1">
    <citation type="submission" date="2015-09" db="EMBL/GenBank/DDBJ databases">
        <title>Heavy metals and arsenic resistance mechanisms in polyextremophilic archaea of the family Ferroplasmaceae.</title>
        <authorList>
            <person name="Bulaev A.G."/>
            <person name="Kanygina A.V."/>
        </authorList>
    </citation>
    <scope>NUCLEOTIDE SEQUENCE [LARGE SCALE GENOMIC DNA]</scope>
    <source>
        <strain evidence="2 3">VT</strain>
    </source>
</reference>
<dbReference type="Gene3D" id="3.10.310.70">
    <property type="match status" value="1"/>
</dbReference>
<feature type="domain" description="Amidohydrolase 3" evidence="1">
    <location>
        <begin position="48"/>
        <end position="518"/>
    </location>
</feature>
<organism evidence="2 3">
    <name type="scientific">Acidiplasma aeolicum</name>
    <dbReference type="NCBI Taxonomy" id="507754"/>
    <lineage>
        <taxon>Archaea</taxon>
        <taxon>Methanobacteriati</taxon>
        <taxon>Thermoplasmatota</taxon>
        <taxon>Thermoplasmata</taxon>
        <taxon>Thermoplasmatales</taxon>
        <taxon>Ferroplasmaceae</taxon>
        <taxon>Acidiplasma</taxon>
    </lineage>
</organism>
<dbReference type="OrthoDB" id="8791at2157"/>
<dbReference type="Proteomes" id="UP000050320">
    <property type="component" value="Unassembled WGS sequence"/>
</dbReference>
<proteinExistence type="predicted"/>
<dbReference type="AlphaFoldDB" id="A0A0Q0XLP0"/>
<dbReference type="GO" id="GO:0016810">
    <property type="term" value="F:hydrolase activity, acting on carbon-nitrogen (but not peptide) bonds"/>
    <property type="evidence" value="ECO:0007669"/>
    <property type="project" value="InterPro"/>
</dbReference>
<feature type="non-terminal residue" evidence="2">
    <location>
        <position position="531"/>
    </location>
</feature>
<dbReference type="InterPro" id="IPR013108">
    <property type="entry name" value="Amidohydro_3"/>
</dbReference>
<dbReference type="SUPFAM" id="SSF51338">
    <property type="entry name" value="Composite domain of metallo-dependent hydrolases"/>
    <property type="match status" value="1"/>
</dbReference>
<dbReference type="SUPFAM" id="SSF51556">
    <property type="entry name" value="Metallo-dependent hydrolases"/>
    <property type="match status" value="1"/>
</dbReference>
<dbReference type="CDD" id="cd01300">
    <property type="entry name" value="YtcJ_like"/>
    <property type="match status" value="1"/>
</dbReference>
<dbReference type="EMBL" id="LKBG01000026">
    <property type="protein sequence ID" value="KQB36314.1"/>
    <property type="molecule type" value="Genomic_DNA"/>
</dbReference>
<gene>
    <name evidence="2" type="ORF">AOG54_07590</name>
</gene>
<dbReference type="Pfam" id="PF07969">
    <property type="entry name" value="Amidohydro_3"/>
    <property type="match status" value="1"/>
</dbReference>
<evidence type="ECO:0000259" key="1">
    <source>
        <dbReference type="Pfam" id="PF07969"/>
    </source>
</evidence>
<dbReference type="Gene3D" id="3.20.20.140">
    <property type="entry name" value="Metal-dependent hydrolases"/>
    <property type="match status" value="1"/>
</dbReference>
<keyword evidence="3" id="KW-1185">Reference proteome</keyword>
<dbReference type="InterPro" id="IPR033932">
    <property type="entry name" value="YtcJ-like"/>
</dbReference>
<dbReference type="PANTHER" id="PTHR22642:SF2">
    <property type="entry name" value="PROTEIN LONG AFTER FAR-RED 3"/>
    <property type="match status" value="1"/>
</dbReference>
<name>A0A0Q0XLP0_9ARCH</name>
<accession>A0A0Q0XLP0</accession>
<evidence type="ECO:0000313" key="3">
    <source>
        <dbReference type="Proteomes" id="UP000050320"/>
    </source>
</evidence>
<comment type="caution">
    <text evidence="2">The sequence shown here is derived from an EMBL/GenBank/DDBJ whole genome shotgun (WGS) entry which is preliminary data.</text>
</comment>
<dbReference type="RefSeq" id="WP_055032288.1">
    <property type="nucleotide sequence ID" value="NZ_LKBG01000026.1"/>
</dbReference>